<comment type="caution">
    <text evidence="5">The sequence shown here is derived from an EMBL/GenBank/DDBJ whole genome shotgun (WGS) entry which is preliminary data.</text>
</comment>
<dbReference type="InterPro" id="IPR052025">
    <property type="entry name" value="Xyloglucanase_GH74"/>
</dbReference>
<dbReference type="PANTHER" id="PTHR43739:SF5">
    <property type="entry name" value="EXO-ALPHA-SIALIDASE"/>
    <property type="match status" value="1"/>
</dbReference>
<dbReference type="InterPro" id="IPR025965">
    <property type="entry name" value="FlgD/Vpr_Ig-like"/>
</dbReference>
<dbReference type="CDD" id="cd15482">
    <property type="entry name" value="Sialidase_non-viral"/>
    <property type="match status" value="1"/>
</dbReference>
<dbReference type="NCBIfam" id="TIGR04183">
    <property type="entry name" value="Por_Secre_tail"/>
    <property type="match status" value="1"/>
</dbReference>
<feature type="chain" id="PRO_5039095986" evidence="2">
    <location>
        <begin position="21"/>
        <end position="856"/>
    </location>
</feature>
<keyword evidence="2" id="KW-0732">Signal</keyword>
<proteinExistence type="predicted"/>
<gene>
    <name evidence="5" type="ORF">HY076_08365</name>
</gene>
<protein>
    <submittedName>
        <fullName evidence="5">T9SS type A sorting domain-containing protein</fullName>
    </submittedName>
</protein>
<reference evidence="5" key="1">
    <citation type="submission" date="2020-07" db="EMBL/GenBank/DDBJ databases">
        <title>Huge and variable diversity of episymbiotic CPR bacteria and DPANN archaea in groundwater ecosystems.</title>
        <authorList>
            <person name="He C.Y."/>
            <person name="Keren R."/>
            <person name="Whittaker M."/>
            <person name="Farag I.F."/>
            <person name="Doudna J."/>
            <person name="Cate J.H.D."/>
            <person name="Banfield J.F."/>
        </authorList>
    </citation>
    <scope>NUCLEOTIDE SEQUENCE</scope>
    <source>
        <strain evidence="5">NC_groundwater_928_Pr1_S-0.2um_72_17</strain>
    </source>
</reference>
<evidence type="ECO:0000313" key="6">
    <source>
        <dbReference type="Proteomes" id="UP000807850"/>
    </source>
</evidence>
<dbReference type="SUPFAM" id="SSF50939">
    <property type="entry name" value="Sialidases"/>
    <property type="match status" value="1"/>
</dbReference>
<dbReference type="Proteomes" id="UP000807850">
    <property type="component" value="Unassembled WGS sequence"/>
</dbReference>
<evidence type="ECO:0000259" key="4">
    <source>
        <dbReference type="Pfam" id="PF15902"/>
    </source>
</evidence>
<dbReference type="InterPro" id="IPR026444">
    <property type="entry name" value="Secre_tail"/>
</dbReference>
<evidence type="ECO:0000256" key="2">
    <source>
        <dbReference type="SAM" id="SignalP"/>
    </source>
</evidence>
<dbReference type="SUPFAM" id="SSF110296">
    <property type="entry name" value="Oligoxyloglucan reducing end-specific cellobiohydrolase"/>
    <property type="match status" value="1"/>
</dbReference>
<feature type="domain" description="Sortilin N-terminal" evidence="4">
    <location>
        <begin position="115"/>
        <end position="262"/>
    </location>
</feature>
<dbReference type="InterPro" id="IPR015943">
    <property type="entry name" value="WD40/YVTN_repeat-like_dom_sf"/>
</dbReference>
<name>A0A9D6L9V7_UNCEI</name>
<dbReference type="AlphaFoldDB" id="A0A9D6L9V7"/>
<dbReference type="PANTHER" id="PTHR43739">
    <property type="entry name" value="XYLOGLUCANASE (EUROFUNG)"/>
    <property type="match status" value="1"/>
</dbReference>
<feature type="domain" description="FlgD/Vpr Ig-like" evidence="3">
    <location>
        <begin position="779"/>
        <end position="842"/>
    </location>
</feature>
<dbReference type="Gene3D" id="2.130.10.10">
    <property type="entry name" value="YVTN repeat-like/Quinoprotein amine dehydrogenase"/>
    <property type="match status" value="5"/>
</dbReference>
<dbReference type="EMBL" id="JACQAY010000276">
    <property type="protein sequence ID" value="MBI3540270.1"/>
    <property type="molecule type" value="Genomic_DNA"/>
</dbReference>
<evidence type="ECO:0000259" key="3">
    <source>
        <dbReference type="Pfam" id="PF13860"/>
    </source>
</evidence>
<dbReference type="GO" id="GO:0010411">
    <property type="term" value="P:xyloglucan metabolic process"/>
    <property type="evidence" value="ECO:0007669"/>
    <property type="project" value="TreeGrafter"/>
</dbReference>
<sequence length="856" mass="91068">MHRARSLALLLACALGAALIAPRPAPRPDLGERDEARHEPNDWFWAQRAFPSGAIDQDALLATIDDAKLARERLHTSVGLSWQPAGPYNIGGRVTALAVVAGGTTVYLGSANGGVFRSDDGGVHWTSIFDRDFGFSIGALALDPNDAQTVYCGTGEANSAVDTYDGAGLYRTRDGGQSWESLGLIATRRIARVAIDPANTQRIFVAAMGTQFSTNPDRGLYRSEDGGASWSKVLFVTDSTGCCDVAINPAHPETVYCATWERVRHPTYRRAYGPECGIWISADHGATWTRLANGLPAPSDDVGRIALAIAPSRPSTVYAQIVSGAALGYVGLGCYRTLDGGATWTRRDVSGFTGIFGGFCWYFGDFHVDPNNADQVYAMGVDLVRSTDGGANFTSVLGNSHVDHHALWIDPSNSNHIYLGNDGGFWSTTAGGTSWTHAVTLDIWQFYGGAIDPSNPARLMGGTQDNNTVITSGSPTAWTPILGGDGFQCLIDPTNANVIIAEFQYCCSGGGPRRSINGGSSFASPTGIISTDRWNWSTPLAMNPKDHNVILVGSQRVYQSTNNGVAYATISGDLTTNTPSQLVYSTITTLEVAPADTNVYYAGTDDGKVWRSINHGGAWTDISAGLPIRWVTRVVGDPLDPQAVFVTLSGFSGDEHAAHVFRSPDRGNTWTAISGNLPDAPVNDIVVDPLDTQRDYVATDIGVYWTSDGGSIWVPLGQGLPFTAVFDLNLHAPSRTLIAATHGRSQWKLDLTQAPVAAPAPALPVRLALSRPWPNPGRGVVRMTLELPAASAIDVAIYDASGRRMRTLLGGSSDAGTHALAWDGADDRGAAAAPGVYFLRARTGAASVTRRIVRVD</sequence>
<evidence type="ECO:0000256" key="1">
    <source>
        <dbReference type="ARBA" id="ARBA00022737"/>
    </source>
</evidence>
<dbReference type="InterPro" id="IPR031778">
    <property type="entry name" value="Sortilin_N"/>
</dbReference>
<dbReference type="InterPro" id="IPR036278">
    <property type="entry name" value="Sialidase_sf"/>
</dbReference>
<evidence type="ECO:0000313" key="5">
    <source>
        <dbReference type="EMBL" id="MBI3540270.1"/>
    </source>
</evidence>
<organism evidence="5 6">
    <name type="scientific">Eiseniibacteriota bacterium</name>
    <dbReference type="NCBI Taxonomy" id="2212470"/>
    <lineage>
        <taxon>Bacteria</taxon>
        <taxon>Candidatus Eiseniibacteriota</taxon>
    </lineage>
</organism>
<dbReference type="Pfam" id="PF13860">
    <property type="entry name" value="FlgD_ig"/>
    <property type="match status" value="1"/>
</dbReference>
<feature type="signal peptide" evidence="2">
    <location>
        <begin position="1"/>
        <end position="20"/>
    </location>
</feature>
<keyword evidence="1" id="KW-0677">Repeat</keyword>
<dbReference type="Pfam" id="PF15902">
    <property type="entry name" value="Sortilin-Vps10"/>
    <property type="match status" value="1"/>
</dbReference>
<dbReference type="Gene3D" id="2.60.40.4070">
    <property type="match status" value="1"/>
</dbReference>
<accession>A0A9D6L9V7</accession>